<organism evidence="1">
    <name type="scientific">bioreactor metagenome</name>
    <dbReference type="NCBI Taxonomy" id="1076179"/>
    <lineage>
        <taxon>unclassified sequences</taxon>
        <taxon>metagenomes</taxon>
        <taxon>ecological metagenomes</taxon>
    </lineage>
</organism>
<proteinExistence type="predicted"/>
<dbReference type="AlphaFoldDB" id="A0A645ESR4"/>
<gene>
    <name evidence="1" type="ORF">SDC9_151688</name>
</gene>
<sequence length="156" mass="16640">MTGPVGGGTGTTHRLFAEIGHVAAKRALVNLAIVGTVERHAIVLELDDHFVGLLAHELDGILVTEPVGTLDGIVHVPRPVIFLGVTQRSRHTALRCNSVRAGRKNLGQHGRLQAGFGQLDRGTQTGATGTDDDRIKLQNRNTHAYSLQRIAAAHAV</sequence>
<evidence type="ECO:0000313" key="1">
    <source>
        <dbReference type="EMBL" id="MPN04450.1"/>
    </source>
</evidence>
<comment type="caution">
    <text evidence="1">The sequence shown here is derived from an EMBL/GenBank/DDBJ whole genome shotgun (WGS) entry which is preliminary data.</text>
</comment>
<reference evidence="1" key="1">
    <citation type="submission" date="2019-08" db="EMBL/GenBank/DDBJ databases">
        <authorList>
            <person name="Kucharzyk K."/>
            <person name="Murdoch R.W."/>
            <person name="Higgins S."/>
            <person name="Loffler F."/>
        </authorList>
    </citation>
    <scope>NUCLEOTIDE SEQUENCE</scope>
</reference>
<dbReference type="EMBL" id="VSSQ01050357">
    <property type="protein sequence ID" value="MPN04450.1"/>
    <property type="molecule type" value="Genomic_DNA"/>
</dbReference>
<name>A0A645ESR4_9ZZZZ</name>
<protein>
    <submittedName>
        <fullName evidence="1">Uncharacterized protein</fullName>
    </submittedName>
</protein>
<accession>A0A645ESR4</accession>